<reference evidence="1" key="1">
    <citation type="submission" date="2023-12" db="EMBL/GenBank/DDBJ databases">
        <title>'Antibacterial potential of Stenotrophomonas maltophilia cystic fibrosis isolates' (manuscript under preparation).</title>
        <authorList>
            <person name="Crisan C.V."/>
            <person name="Pettis M."/>
            <person name="Goldberg J.B."/>
        </authorList>
    </citation>
    <scope>NUCLEOTIDE SEQUENCE</scope>
    <source>
        <strain evidence="1">CCV129</strain>
    </source>
</reference>
<evidence type="ECO:0000313" key="2">
    <source>
        <dbReference type="Proteomes" id="UP001288387"/>
    </source>
</evidence>
<dbReference type="EMBL" id="JAXRVB010000041">
    <property type="protein sequence ID" value="MDZ5766841.1"/>
    <property type="molecule type" value="Genomic_DNA"/>
</dbReference>
<accession>A0AAJ2WPK5</accession>
<sequence length="460" mass="51829">MKETFQFSSGSADGKATIGDVIRALNAEIIKPNGELITRQSLKRTLDFLQAAIGIKVGSTNEQLPLTTLKTIRLLFLVDQNHTKNVLHLLWPPQADGKASMEFCTVTTIPRDEEASAIIQALCESLALEIDPSRTCMLSQMLSQREDRSVAEDLLLQIERTNDQVSKILHAPFGADDALLSSAFASLTKPLNRFRVKLIDGGIPPANEAMYTYLLTLPFQQFIQHYSKRLEAVRICKEIVCIKEDAERFCKVAARCAHQHYGPASRIFSVNTCHYLLEEHPEELCELVQRASGIPTTIRQLQGHCDRIRLLLMSYAFRSLDCTDPDAAALSVYDVIAAFCSFRYQQEEGDDYKPYWHGQTDQGKNVQRLFDKGLSDERPYLHQGVIQIYLSRFYEYQASFHGTIGSYRAWMRYQIAALGAYQSVLELQDIAAIASGLSTLNVYRIAAAEDLVFDHSQVDE</sequence>
<evidence type="ECO:0000313" key="1">
    <source>
        <dbReference type="EMBL" id="MDZ5766841.1"/>
    </source>
</evidence>
<protein>
    <submittedName>
        <fullName evidence="1">Uncharacterized protein</fullName>
    </submittedName>
</protein>
<dbReference type="Proteomes" id="UP001288387">
    <property type="component" value="Unassembled WGS sequence"/>
</dbReference>
<dbReference type="AlphaFoldDB" id="A0AAJ2WPK5"/>
<name>A0AAJ2WPK5_STEMA</name>
<gene>
    <name evidence="1" type="ORF">U4I38_20420</name>
</gene>
<proteinExistence type="predicted"/>
<organism evidence="1 2">
    <name type="scientific">Stenotrophomonas maltophilia</name>
    <name type="common">Pseudomonas maltophilia</name>
    <name type="synonym">Xanthomonas maltophilia</name>
    <dbReference type="NCBI Taxonomy" id="40324"/>
    <lineage>
        <taxon>Bacteria</taxon>
        <taxon>Pseudomonadati</taxon>
        <taxon>Pseudomonadota</taxon>
        <taxon>Gammaproteobacteria</taxon>
        <taxon>Lysobacterales</taxon>
        <taxon>Lysobacteraceae</taxon>
        <taxon>Stenotrophomonas</taxon>
        <taxon>Stenotrophomonas maltophilia group</taxon>
    </lineage>
</organism>
<dbReference type="RefSeq" id="WP_197586584.1">
    <property type="nucleotide sequence ID" value="NZ_JARPOH010000001.1"/>
</dbReference>
<comment type="caution">
    <text evidence="1">The sequence shown here is derived from an EMBL/GenBank/DDBJ whole genome shotgun (WGS) entry which is preliminary data.</text>
</comment>